<organism evidence="3 4">
    <name type="scientific">Variovorax guangxiensis</name>
    <dbReference type="NCBI Taxonomy" id="1775474"/>
    <lineage>
        <taxon>Bacteria</taxon>
        <taxon>Pseudomonadati</taxon>
        <taxon>Pseudomonadota</taxon>
        <taxon>Betaproteobacteria</taxon>
        <taxon>Burkholderiales</taxon>
        <taxon>Comamonadaceae</taxon>
        <taxon>Variovorax</taxon>
    </lineage>
</organism>
<keyword evidence="1" id="KW-0472">Membrane</keyword>
<dbReference type="Pfam" id="PF00892">
    <property type="entry name" value="EamA"/>
    <property type="match status" value="2"/>
</dbReference>
<feature type="transmembrane region" description="Helical" evidence="1">
    <location>
        <begin position="248"/>
        <end position="266"/>
    </location>
</feature>
<feature type="transmembrane region" description="Helical" evidence="1">
    <location>
        <begin position="272"/>
        <end position="289"/>
    </location>
</feature>
<gene>
    <name evidence="3" type="ORF">EAH82_13445</name>
</gene>
<dbReference type="RefSeq" id="WP_140842641.1">
    <property type="nucleotide sequence ID" value="NZ_RCZI01000003.1"/>
</dbReference>
<evidence type="ECO:0000313" key="3">
    <source>
        <dbReference type="EMBL" id="TPG27748.1"/>
    </source>
</evidence>
<comment type="caution">
    <text evidence="3">The sequence shown here is derived from an EMBL/GenBank/DDBJ whole genome shotgun (WGS) entry which is preliminary data.</text>
</comment>
<protein>
    <submittedName>
        <fullName evidence="3">DMT family transporter</fullName>
    </submittedName>
</protein>
<feature type="domain" description="EamA" evidence="2">
    <location>
        <begin position="18"/>
        <end position="149"/>
    </location>
</feature>
<keyword evidence="1" id="KW-1133">Transmembrane helix</keyword>
<feature type="transmembrane region" description="Helical" evidence="1">
    <location>
        <begin position="158"/>
        <end position="176"/>
    </location>
</feature>
<dbReference type="InterPro" id="IPR037185">
    <property type="entry name" value="EmrE-like"/>
</dbReference>
<evidence type="ECO:0000256" key="1">
    <source>
        <dbReference type="SAM" id="Phobius"/>
    </source>
</evidence>
<accession>A0A502DQR7</accession>
<feature type="transmembrane region" description="Helical" evidence="1">
    <location>
        <begin position="188"/>
        <end position="207"/>
    </location>
</feature>
<feature type="domain" description="EamA" evidence="2">
    <location>
        <begin position="159"/>
        <end position="284"/>
    </location>
</feature>
<feature type="transmembrane region" description="Helical" evidence="1">
    <location>
        <begin position="133"/>
        <end position="152"/>
    </location>
</feature>
<reference evidence="3 4" key="1">
    <citation type="journal article" date="2019" name="Environ. Microbiol.">
        <title>Species interactions and distinct microbial communities in high Arctic permafrost affected cryosols are associated with the CH4 and CO2 gas fluxes.</title>
        <authorList>
            <person name="Altshuler I."/>
            <person name="Hamel J."/>
            <person name="Turney S."/>
            <person name="Magnuson E."/>
            <person name="Levesque R."/>
            <person name="Greer C."/>
            <person name="Whyte L.G."/>
        </authorList>
    </citation>
    <scope>NUCLEOTIDE SEQUENCE [LARGE SCALE GENOMIC DNA]</scope>
    <source>
        <strain evidence="3 4">S06.C</strain>
    </source>
</reference>
<dbReference type="Proteomes" id="UP000319212">
    <property type="component" value="Unassembled WGS sequence"/>
</dbReference>
<dbReference type="OrthoDB" id="148351at2"/>
<dbReference type="AlphaFoldDB" id="A0A502DQR7"/>
<dbReference type="PANTHER" id="PTHR22911">
    <property type="entry name" value="ACYL-MALONYL CONDENSING ENZYME-RELATED"/>
    <property type="match status" value="1"/>
</dbReference>
<feature type="transmembrane region" description="Helical" evidence="1">
    <location>
        <begin position="45"/>
        <end position="64"/>
    </location>
</feature>
<feature type="transmembrane region" description="Helical" evidence="1">
    <location>
        <begin position="219"/>
        <end position="236"/>
    </location>
</feature>
<evidence type="ECO:0000259" key="2">
    <source>
        <dbReference type="Pfam" id="PF00892"/>
    </source>
</evidence>
<dbReference type="EMBL" id="RCZI01000003">
    <property type="protein sequence ID" value="TPG27748.1"/>
    <property type="molecule type" value="Genomic_DNA"/>
</dbReference>
<dbReference type="SUPFAM" id="SSF103481">
    <property type="entry name" value="Multidrug resistance efflux transporter EmrE"/>
    <property type="match status" value="2"/>
</dbReference>
<dbReference type="Gene3D" id="1.10.3730.20">
    <property type="match status" value="2"/>
</dbReference>
<name>A0A502DQR7_9BURK</name>
<dbReference type="InterPro" id="IPR000620">
    <property type="entry name" value="EamA_dom"/>
</dbReference>
<feature type="transmembrane region" description="Helical" evidence="1">
    <location>
        <begin position="20"/>
        <end position="39"/>
    </location>
</feature>
<evidence type="ECO:0000313" key="4">
    <source>
        <dbReference type="Proteomes" id="UP000319212"/>
    </source>
</evidence>
<dbReference type="PANTHER" id="PTHR22911:SF135">
    <property type="entry name" value="BLR4310 PROTEIN"/>
    <property type="match status" value="1"/>
</dbReference>
<feature type="transmembrane region" description="Helical" evidence="1">
    <location>
        <begin position="108"/>
        <end position="126"/>
    </location>
</feature>
<proteinExistence type="predicted"/>
<sequence length="307" mass="32765">MTSHPLQGAMNAKNPWRSVLMMVGAMGCFVVNDAISKYVSQGMPSAQLIFLRGCMATSLVLLVVRALGATKRLGGVVQPRVAMRAAVDACATVLYLFSLFHLPLGTATAINLAAPLFMTVFAVVFLRERAGIARWAAVLLGFAGVLCVVRPDSQGIDGWALMCLVGALFQAARDLLTRRIDPTIPSIVVTLATSVAVALLAGALSLWQGWRPFTAGDLASLGLASAFLASAYFLLVQSMRQGDMSLTAPFRYSALLFAMLLGYVVWGDVPDTWAWIGIALLVGAGLHVVRSERGRNNPTRVLDAQPE</sequence>
<keyword evidence="1" id="KW-0812">Transmembrane</keyword>
<dbReference type="GO" id="GO:0016020">
    <property type="term" value="C:membrane"/>
    <property type="evidence" value="ECO:0007669"/>
    <property type="project" value="InterPro"/>
</dbReference>